<dbReference type="Proteomes" id="UP000661507">
    <property type="component" value="Unassembled WGS sequence"/>
</dbReference>
<evidence type="ECO:0008006" key="5">
    <source>
        <dbReference type="Google" id="ProtNLM"/>
    </source>
</evidence>
<comment type="caution">
    <text evidence="3">The sequence shown here is derived from an EMBL/GenBank/DDBJ whole genome shotgun (WGS) entry which is preliminary data.</text>
</comment>
<evidence type="ECO:0000256" key="2">
    <source>
        <dbReference type="SAM" id="SignalP"/>
    </source>
</evidence>
<gene>
    <name evidence="3" type="ORF">GCM10011320_19230</name>
</gene>
<reference evidence="3" key="1">
    <citation type="journal article" date="2014" name="Int. J. Syst. Evol. Microbiol.">
        <title>Complete genome sequence of Corynebacterium casei LMG S-19264T (=DSM 44701T), isolated from a smear-ripened cheese.</title>
        <authorList>
            <consortium name="US DOE Joint Genome Institute (JGI-PGF)"/>
            <person name="Walter F."/>
            <person name="Albersmeier A."/>
            <person name="Kalinowski J."/>
            <person name="Ruckert C."/>
        </authorList>
    </citation>
    <scope>NUCLEOTIDE SEQUENCE</scope>
    <source>
        <strain evidence="3">CGMCC 1.3617</strain>
    </source>
</reference>
<evidence type="ECO:0000313" key="3">
    <source>
        <dbReference type="EMBL" id="GGJ12172.1"/>
    </source>
</evidence>
<feature type="compositionally biased region" description="Gly residues" evidence="1">
    <location>
        <begin position="129"/>
        <end position="148"/>
    </location>
</feature>
<evidence type="ECO:0000313" key="4">
    <source>
        <dbReference type="Proteomes" id="UP000661507"/>
    </source>
</evidence>
<reference evidence="3" key="2">
    <citation type="submission" date="2020-09" db="EMBL/GenBank/DDBJ databases">
        <authorList>
            <person name="Sun Q."/>
            <person name="Zhou Y."/>
        </authorList>
    </citation>
    <scope>NUCLEOTIDE SEQUENCE</scope>
    <source>
        <strain evidence="3">CGMCC 1.3617</strain>
    </source>
</reference>
<dbReference type="EMBL" id="BMKW01000004">
    <property type="protein sequence ID" value="GGJ12172.1"/>
    <property type="molecule type" value="Genomic_DNA"/>
</dbReference>
<proteinExistence type="predicted"/>
<evidence type="ECO:0000256" key="1">
    <source>
        <dbReference type="SAM" id="MobiDB-lite"/>
    </source>
</evidence>
<protein>
    <recommendedName>
        <fullName evidence="5">DUF3718 domain-containing protein</fullName>
    </recommendedName>
</protein>
<sequence length="148" mass="15448">MHNIASRQEDTVSRFKHFALATLLGMAALPATAAMVSTAWVQLASTNQDDCIATGERAVAAAGFQTNVSRDRQSIFGWRGDEALTVRCIGAQRVAAIFAWVTDQSNDSAQLVEAVAQAYRVRQAPRGGNLTGGGGGGNLTGGGGVVKR</sequence>
<organism evidence="3 4">
    <name type="scientific">Neoroseomonas lacus</name>
    <dbReference type="NCBI Taxonomy" id="287609"/>
    <lineage>
        <taxon>Bacteria</taxon>
        <taxon>Pseudomonadati</taxon>
        <taxon>Pseudomonadota</taxon>
        <taxon>Alphaproteobacteria</taxon>
        <taxon>Acetobacterales</taxon>
        <taxon>Acetobacteraceae</taxon>
        <taxon>Neoroseomonas</taxon>
    </lineage>
</organism>
<feature type="chain" id="PRO_5037781129" description="DUF3718 domain-containing protein" evidence="2">
    <location>
        <begin position="34"/>
        <end position="148"/>
    </location>
</feature>
<keyword evidence="2" id="KW-0732">Signal</keyword>
<feature type="region of interest" description="Disordered" evidence="1">
    <location>
        <begin position="127"/>
        <end position="148"/>
    </location>
</feature>
<keyword evidence="4" id="KW-1185">Reference proteome</keyword>
<accession>A0A917KJE5</accession>
<name>A0A917KJE5_9PROT</name>
<feature type="signal peptide" evidence="2">
    <location>
        <begin position="1"/>
        <end position="33"/>
    </location>
</feature>
<dbReference type="AlphaFoldDB" id="A0A917KJE5"/>